<dbReference type="EMBL" id="CABFVH010000020">
    <property type="protein sequence ID" value="VUF13479.1"/>
    <property type="molecule type" value="Genomic_DNA"/>
</dbReference>
<dbReference type="RefSeq" id="WP_144765550.1">
    <property type="nucleotide sequence ID" value="NZ_BPQI01000009.1"/>
</dbReference>
<reference evidence="3 4" key="1">
    <citation type="submission" date="2019-06" db="EMBL/GenBank/DDBJ databases">
        <authorList>
            <person name="Rodrigo-Torres L."/>
            <person name="Arahal R. D."/>
            <person name="Lucena T."/>
        </authorList>
    </citation>
    <scope>NUCLEOTIDE SEQUENCE [LARGE SCALE GENOMIC DNA]</scope>
    <source>
        <strain evidence="3 4">SW08-7</strain>
    </source>
</reference>
<keyword evidence="5" id="KW-1185">Reference proteome</keyword>
<name>A0A564FZ60_9HYPH</name>
<organism evidence="3 4">
    <name type="scientific">Methylobacterium dankookense</name>
    <dbReference type="NCBI Taxonomy" id="560405"/>
    <lineage>
        <taxon>Bacteria</taxon>
        <taxon>Pseudomonadati</taxon>
        <taxon>Pseudomonadota</taxon>
        <taxon>Alphaproteobacteria</taxon>
        <taxon>Hyphomicrobiales</taxon>
        <taxon>Methylobacteriaceae</taxon>
        <taxon>Methylobacterium</taxon>
    </lineage>
</organism>
<protein>
    <submittedName>
        <fullName evidence="3">Uncharacterized protein</fullName>
    </submittedName>
</protein>
<evidence type="ECO:0000313" key="4">
    <source>
        <dbReference type="Proteomes" id="UP000401717"/>
    </source>
</evidence>
<dbReference type="Proteomes" id="UP001055303">
    <property type="component" value="Unassembled WGS sequence"/>
</dbReference>
<feature type="region of interest" description="Disordered" evidence="1">
    <location>
        <begin position="92"/>
        <end position="113"/>
    </location>
</feature>
<reference evidence="2" key="3">
    <citation type="submission" date="2021-08" db="EMBL/GenBank/DDBJ databases">
        <authorList>
            <person name="Tani A."/>
            <person name="Ola A."/>
            <person name="Ogura Y."/>
            <person name="Katsura K."/>
            <person name="Hayashi T."/>
        </authorList>
    </citation>
    <scope>NUCLEOTIDE SEQUENCE</scope>
    <source>
        <strain evidence="2">DSM 22415</strain>
    </source>
</reference>
<sequence>MSMPDETLKARADMMALKLLVMDVAARFYADHDVSPEHIRAVARDHVAVVASETDAAGSQADPERVEFIVQTYAEAIADTFGGVAEAVESLKRRNDVGDPPSRSDEKDEPLPR</sequence>
<proteinExistence type="predicted"/>
<evidence type="ECO:0000256" key="1">
    <source>
        <dbReference type="SAM" id="MobiDB-lite"/>
    </source>
</evidence>
<reference evidence="2" key="2">
    <citation type="journal article" date="2021" name="Front. Microbiol.">
        <title>Comprehensive Comparative Genomics and Phenotyping of Methylobacterium Species.</title>
        <authorList>
            <person name="Alessa O."/>
            <person name="Ogura Y."/>
            <person name="Fujitani Y."/>
            <person name="Takami H."/>
            <person name="Hayashi T."/>
            <person name="Sahin N."/>
            <person name="Tani A."/>
        </authorList>
    </citation>
    <scope>NUCLEOTIDE SEQUENCE</scope>
    <source>
        <strain evidence="2">DSM 22415</strain>
    </source>
</reference>
<dbReference type="AlphaFoldDB" id="A0A564FZ60"/>
<dbReference type="Proteomes" id="UP000401717">
    <property type="component" value="Unassembled WGS sequence"/>
</dbReference>
<evidence type="ECO:0000313" key="3">
    <source>
        <dbReference type="EMBL" id="VUF13479.1"/>
    </source>
</evidence>
<gene>
    <name evidence="2" type="ORF">IFDJLNFL_0441</name>
    <name evidence="3" type="ORF">MTDSW087_03182</name>
</gene>
<accession>A0A564FZ60</accession>
<dbReference type="OrthoDB" id="9848458at2"/>
<evidence type="ECO:0000313" key="2">
    <source>
        <dbReference type="EMBL" id="GJD54567.1"/>
    </source>
</evidence>
<dbReference type="EMBL" id="BPQI01000009">
    <property type="protein sequence ID" value="GJD54567.1"/>
    <property type="molecule type" value="Genomic_DNA"/>
</dbReference>
<evidence type="ECO:0000313" key="5">
    <source>
        <dbReference type="Proteomes" id="UP001055303"/>
    </source>
</evidence>